<gene>
    <name evidence="2" type="ORF">GUJ93_ZPchr0008g13774</name>
</gene>
<organism evidence="2 3">
    <name type="scientific">Zizania palustris</name>
    <name type="common">Northern wild rice</name>
    <dbReference type="NCBI Taxonomy" id="103762"/>
    <lineage>
        <taxon>Eukaryota</taxon>
        <taxon>Viridiplantae</taxon>
        <taxon>Streptophyta</taxon>
        <taxon>Embryophyta</taxon>
        <taxon>Tracheophyta</taxon>
        <taxon>Spermatophyta</taxon>
        <taxon>Magnoliopsida</taxon>
        <taxon>Liliopsida</taxon>
        <taxon>Poales</taxon>
        <taxon>Poaceae</taxon>
        <taxon>BOP clade</taxon>
        <taxon>Oryzoideae</taxon>
        <taxon>Oryzeae</taxon>
        <taxon>Zizaniinae</taxon>
        <taxon>Zizania</taxon>
    </lineage>
</organism>
<evidence type="ECO:0000313" key="2">
    <source>
        <dbReference type="EMBL" id="KAG8047437.1"/>
    </source>
</evidence>
<evidence type="ECO:0000256" key="1">
    <source>
        <dbReference type="SAM" id="MobiDB-lite"/>
    </source>
</evidence>
<dbReference type="EMBL" id="JAAALK010000290">
    <property type="protein sequence ID" value="KAG8047437.1"/>
    <property type="molecule type" value="Genomic_DNA"/>
</dbReference>
<dbReference type="AlphaFoldDB" id="A0A8J5RIJ0"/>
<reference evidence="2" key="1">
    <citation type="journal article" date="2021" name="bioRxiv">
        <title>Whole Genome Assembly and Annotation of Northern Wild Rice, Zizania palustris L., Supports a Whole Genome Duplication in the Zizania Genus.</title>
        <authorList>
            <person name="Haas M."/>
            <person name="Kono T."/>
            <person name="Macchietto M."/>
            <person name="Millas R."/>
            <person name="McGilp L."/>
            <person name="Shao M."/>
            <person name="Duquette J."/>
            <person name="Hirsch C.N."/>
            <person name="Kimball J."/>
        </authorList>
    </citation>
    <scope>NUCLEOTIDE SEQUENCE</scope>
    <source>
        <tissue evidence="2">Fresh leaf tissue</tissue>
    </source>
</reference>
<feature type="compositionally biased region" description="Low complexity" evidence="1">
    <location>
        <begin position="150"/>
        <end position="175"/>
    </location>
</feature>
<feature type="region of interest" description="Disordered" evidence="1">
    <location>
        <begin position="149"/>
        <end position="211"/>
    </location>
</feature>
<name>A0A8J5RIJ0_ZIZPA</name>
<reference evidence="2" key="2">
    <citation type="submission" date="2021-02" db="EMBL/GenBank/DDBJ databases">
        <authorList>
            <person name="Kimball J.A."/>
            <person name="Haas M.W."/>
            <person name="Macchietto M."/>
            <person name="Kono T."/>
            <person name="Duquette J."/>
            <person name="Shao M."/>
        </authorList>
    </citation>
    <scope>NUCLEOTIDE SEQUENCE</scope>
    <source>
        <tissue evidence="2">Fresh leaf tissue</tissue>
    </source>
</reference>
<accession>A0A8J5RIJ0</accession>
<protein>
    <submittedName>
        <fullName evidence="2">Uncharacterized protein</fullName>
    </submittedName>
</protein>
<keyword evidence="3" id="KW-1185">Reference proteome</keyword>
<comment type="caution">
    <text evidence="2">The sequence shown here is derived from an EMBL/GenBank/DDBJ whole genome shotgun (WGS) entry which is preliminary data.</text>
</comment>
<proteinExistence type="predicted"/>
<sequence>MGMTGISTSAGADRANGKADEKVQALLTEVLRRCDSILEALGGTRGDRGDVILGVGGDINTVDMGGDAARDTIGTSDDDVSNTVLDTGVDVIRASDVAGGILTSTSAIATRQVMHGNILTTTHNSIPSNGCEVVLLRDGGFEWPIGGTLGTRTLSTRTSGEGSRGNNLATNNNLNGGFGYDASAFGGGSPSGRSSCGLGQEGPSDGSGVPR</sequence>
<dbReference type="Proteomes" id="UP000729402">
    <property type="component" value="Unassembled WGS sequence"/>
</dbReference>
<evidence type="ECO:0000313" key="3">
    <source>
        <dbReference type="Proteomes" id="UP000729402"/>
    </source>
</evidence>